<reference evidence="2" key="1">
    <citation type="submission" date="2020-06" db="EMBL/GenBank/DDBJ databases">
        <authorList>
            <person name="Onetto C."/>
        </authorList>
    </citation>
    <scope>NUCLEOTIDE SEQUENCE</scope>
</reference>
<feature type="compositionally biased region" description="Acidic residues" evidence="1">
    <location>
        <begin position="206"/>
        <end position="227"/>
    </location>
</feature>
<protein>
    <submittedName>
        <fullName evidence="2">Uncharacterized protein</fullName>
    </submittedName>
</protein>
<evidence type="ECO:0000313" key="3">
    <source>
        <dbReference type="Proteomes" id="UP000716446"/>
    </source>
</evidence>
<sequence length="263" mass="29208">MSVDIDTFLRQNESAYDAGYSHDMDDSSHNRLEMDDFKIHDDYNDTLGLDVFGSNNVNSGHGILSFSNNIAQQPFIAPSNIDGYMSLQNTDNGHEYQTFAAPFDVDGHATAQKLQYGNDYHGYAASSGPGGRSFHQSSQHGHEQQQLAAPSDFNGHACNQRAQQGRDTSVVLANDEAEDVADSIEHDNANEEEVAEDEVPPKNEERDSDQEFAEEDEEGADEDEDEDGNGKDKKQKRKPYSRSRMLIRWNSKSGMGSPQLTAH</sequence>
<dbReference type="EMBL" id="CAIJEN010000005">
    <property type="protein sequence ID" value="CAD0087342.1"/>
    <property type="molecule type" value="Genomic_DNA"/>
</dbReference>
<dbReference type="Proteomes" id="UP000716446">
    <property type="component" value="Unassembled WGS sequence"/>
</dbReference>
<feature type="region of interest" description="Disordered" evidence="1">
    <location>
        <begin position="120"/>
        <end position="167"/>
    </location>
</feature>
<evidence type="ECO:0000313" key="2">
    <source>
        <dbReference type="EMBL" id="CAD0087342.1"/>
    </source>
</evidence>
<proteinExistence type="predicted"/>
<evidence type="ECO:0000256" key="1">
    <source>
        <dbReference type="SAM" id="MobiDB-lite"/>
    </source>
</evidence>
<organism evidence="2 3">
    <name type="scientific">Aureobasidium vineae</name>
    <dbReference type="NCBI Taxonomy" id="2773715"/>
    <lineage>
        <taxon>Eukaryota</taxon>
        <taxon>Fungi</taxon>
        <taxon>Dikarya</taxon>
        <taxon>Ascomycota</taxon>
        <taxon>Pezizomycotina</taxon>
        <taxon>Dothideomycetes</taxon>
        <taxon>Dothideomycetidae</taxon>
        <taxon>Dothideales</taxon>
        <taxon>Saccotheciaceae</taxon>
        <taxon>Aureobasidium</taxon>
    </lineage>
</organism>
<dbReference type="AlphaFoldDB" id="A0A9N8JLM9"/>
<feature type="region of interest" description="Disordered" evidence="1">
    <location>
        <begin position="183"/>
        <end position="263"/>
    </location>
</feature>
<keyword evidence="3" id="KW-1185">Reference proteome</keyword>
<gene>
    <name evidence="2" type="ORF">AWRI4619_LOCUS4573</name>
</gene>
<comment type="caution">
    <text evidence="2">The sequence shown here is derived from an EMBL/GenBank/DDBJ whole genome shotgun (WGS) entry which is preliminary data.</text>
</comment>
<feature type="compositionally biased region" description="Polar residues" evidence="1">
    <location>
        <begin position="250"/>
        <end position="263"/>
    </location>
</feature>
<accession>A0A9N8JLM9</accession>
<name>A0A9N8JLM9_9PEZI</name>